<sequence length="258" mass="28759">MIDVAEYLRRIGVEGGVPSPTLESLRALHKRHLMSVPYDNGGAADRLPPNRGLAEIPLPRVFAHVVTGRNGGVCYELNRLFHALLTALGYEVLMVAAAIRLADDRFGPDEEHSFNLVRLDGRTWLVDVGFVGPSYLEPLELSAVEQEQYGCAYRVVERGDAHVVERRPRDGAWQAVYRFRPGRADRDGWEAVRLDGLDDYARDSVLAGTTFRGRAAENGQHVLIGRRYFTVLDGVETTRVLVKKDEFARVTESIMIGG</sequence>
<dbReference type="Gene3D" id="3.30.2140.20">
    <property type="match status" value="1"/>
</dbReference>
<comment type="similarity">
    <text evidence="1">Belongs to the arylamine N-acetyltransferase family.</text>
</comment>
<gene>
    <name evidence="2" type="primary">mbcF</name>
</gene>
<dbReference type="SMR" id="B5A9Q2"/>
<dbReference type="PANTHER" id="PTHR11786:SF0">
    <property type="entry name" value="ARYLAMINE N-ACETYLTRANSFERASE 4-RELATED"/>
    <property type="match status" value="1"/>
</dbReference>
<dbReference type="EMBL" id="EU827593">
    <property type="protein sequence ID" value="ACF35448.1"/>
    <property type="molecule type" value="Genomic_DNA"/>
</dbReference>
<dbReference type="GO" id="GO:0016407">
    <property type="term" value="F:acetyltransferase activity"/>
    <property type="evidence" value="ECO:0007669"/>
    <property type="project" value="InterPro"/>
</dbReference>
<protein>
    <submittedName>
        <fullName evidence="2">MbcF</fullName>
    </submittedName>
</protein>
<dbReference type="Pfam" id="PF00797">
    <property type="entry name" value="Acetyltransf_2"/>
    <property type="match status" value="1"/>
</dbReference>
<accession>B5A9Q2</accession>
<dbReference type="PANTHER" id="PTHR11786">
    <property type="entry name" value="N-HYDROXYARYLAMINE O-ACETYLTRANSFERASE"/>
    <property type="match status" value="1"/>
</dbReference>
<reference evidence="2" key="1">
    <citation type="submission" date="2008-06" db="EMBL/GenBank/DDBJ databases">
        <title>Optimizing Natural Products by Biosynthetic Engineering: Discovery of Non-quinone Hsp90 Inhibitors.</title>
        <authorList>
            <person name="Zhang M.-Q."/>
            <person name="Gaisser S."/>
            <person name="Nur-E-Alam M."/>
            <person name="Sheehan L.S."/>
            <person name="Vousden W.A."/>
            <person name="Gaitatzis N."/>
            <person name="Peck G."/>
            <person name="Coates N.J."/>
            <person name="Moss S.J."/>
            <person name="Radzom M."/>
            <person name="Foster T.A."/>
            <person name="Sheridan R.M."/>
            <person name="Gregory M.A."/>
            <person name="Roe S.M."/>
            <person name="Prodromou C."/>
            <person name="Pearl L."/>
            <person name="Boyd S.M."/>
            <person name="Wilkinson B."/>
            <person name="Martin C.J."/>
        </authorList>
    </citation>
    <scope>NUCLEOTIDE SEQUENCE</scope>
    <source>
        <strain evidence="2">ATCC 31280</strain>
    </source>
</reference>
<name>B5A9Q2_9PSEU</name>
<dbReference type="InterPro" id="IPR038765">
    <property type="entry name" value="Papain-like_cys_pep_sf"/>
</dbReference>
<dbReference type="SUPFAM" id="SSF54001">
    <property type="entry name" value="Cysteine proteinases"/>
    <property type="match status" value="1"/>
</dbReference>
<evidence type="ECO:0000256" key="1">
    <source>
        <dbReference type="ARBA" id="ARBA00006547"/>
    </source>
</evidence>
<organism evidence="2">
    <name type="scientific">Actinosynnema pretiosum subsp. pretiosum</name>
    <dbReference type="NCBI Taxonomy" id="103721"/>
    <lineage>
        <taxon>Bacteria</taxon>
        <taxon>Bacillati</taxon>
        <taxon>Actinomycetota</taxon>
        <taxon>Actinomycetes</taxon>
        <taxon>Pseudonocardiales</taxon>
        <taxon>Pseudonocardiaceae</taxon>
        <taxon>Actinosynnema</taxon>
    </lineage>
</organism>
<dbReference type="AlphaFoldDB" id="B5A9Q2"/>
<dbReference type="InterPro" id="IPR053710">
    <property type="entry name" value="Arylamine_NAT_domain_sf"/>
</dbReference>
<evidence type="ECO:0000313" key="2">
    <source>
        <dbReference type="EMBL" id="ACF35448.1"/>
    </source>
</evidence>
<dbReference type="InterPro" id="IPR001447">
    <property type="entry name" value="Arylamine_N-AcTrfase"/>
</dbReference>
<proteinExistence type="inferred from homology"/>